<dbReference type="PANTHER" id="PTHR11069">
    <property type="entry name" value="GLUCOSYLCERAMIDASE"/>
    <property type="match status" value="1"/>
</dbReference>
<comment type="caution">
    <text evidence="9">The sequence shown here is derived from an EMBL/GenBank/DDBJ whole genome shotgun (WGS) entry which is preliminary data.</text>
</comment>
<dbReference type="Proteomes" id="UP001159363">
    <property type="component" value="Chromosome 13"/>
</dbReference>
<dbReference type="PANTHER" id="PTHR11069:SF23">
    <property type="entry name" value="LYSOSOMAL ACID GLUCOSYLCERAMIDASE"/>
    <property type="match status" value="1"/>
</dbReference>
<dbReference type="SUPFAM" id="SSF51445">
    <property type="entry name" value="(Trans)glycosidases"/>
    <property type="match status" value="1"/>
</dbReference>
<gene>
    <name evidence="9" type="ORF">PR048_030607</name>
</gene>
<evidence type="ECO:0000256" key="4">
    <source>
        <dbReference type="ARBA" id="ARBA00022729"/>
    </source>
</evidence>
<keyword evidence="6" id="KW-0443">Lipid metabolism</keyword>
<dbReference type="EC" id="3.2.1.45" evidence="3 6"/>
<comment type="similarity">
    <text evidence="2 6">Belongs to the glycosyl hydrolase 30 family.</text>
</comment>
<feature type="domain" description="Glycosyl hydrolase family 30 TIM-barrel" evidence="8">
    <location>
        <begin position="382"/>
        <end position="453"/>
    </location>
</feature>
<organism evidence="9 10">
    <name type="scientific">Dryococelus australis</name>
    <dbReference type="NCBI Taxonomy" id="614101"/>
    <lineage>
        <taxon>Eukaryota</taxon>
        <taxon>Metazoa</taxon>
        <taxon>Ecdysozoa</taxon>
        <taxon>Arthropoda</taxon>
        <taxon>Hexapoda</taxon>
        <taxon>Insecta</taxon>
        <taxon>Pterygota</taxon>
        <taxon>Neoptera</taxon>
        <taxon>Polyneoptera</taxon>
        <taxon>Phasmatodea</taxon>
        <taxon>Verophasmatodea</taxon>
        <taxon>Anareolatae</taxon>
        <taxon>Phasmatidae</taxon>
        <taxon>Eurycanthinae</taxon>
        <taxon>Dryococelus</taxon>
    </lineage>
</organism>
<evidence type="ECO:0000256" key="1">
    <source>
        <dbReference type="ARBA" id="ARBA00001013"/>
    </source>
</evidence>
<dbReference type="Gene3D" id="3.20.20.80">
    <property type="entry name" value="Glycosidases"/>
    <property type="match status" value="2"/>
</dbReference>
<evidence type="ECO:0000256" key="6">
    <source>
        <dbReference type="RuleBase" id="RU361188"/>
    </source>
</evidence>
<evidence type="ECO:0000313" key="9">
    <source>
        <dbReference type="EMBL" id="KAJ8869052.1"/>
    </source>
</evidence>
<reference evidence="9 10" key="1">
    <citation type="submission" date="2023-02" db="EMBL/GenBank/DDBJ databases">
        <title>LHISI_Scaffold_Assembly.</title>
        <authorList>
            <person name="Stuart O.P."/>
            <person name="Cleave R."/>
            <person name="Magrath M.J.L."/>
            <person name="Mikheyev A.S."/>
        </authorList>
    </citation>
    <scope>NUCLEOTIDE SEQUENCE [LARGE SCALE GENOMIC DNA]</scope>
    <source>
        <strain evidence="9">Daus_M_001</strain>
        <tissue evidence="9">Leg muscle</tissue>
    </source>
</reference>
<dbReference type="Pfam" id="PF02055">
    <property type="entry name" value="Glyco_hydro_30"/>
    <property type="match status" value="2"/>
</dbReference>
<comment type="catalytic activity">
    <reaction evidence="1">
        <text>a beta-D-glucosyl-(1&lt;-&gt;1')-N-acylsphing-4-enine + H2O = an N-acylsphing-4-enine + D-glucose</text>
        <dbReference type="Rhea" id="RHEA:13269"/>
        <dbReference type="ChEBI" id="CHEBI:4167"/>
        <dbReference type="ChEBI" id="CHEBI:15377"/>
        <dbReference type="ChEBI" id="CHEBI:22801"/>
        <dbReference type="ChEBI" id="CHEBI:52639"/>
        <dbReference type="EC" id="3.2.1.45"/>
    </reaction>
    <physiologicalReaction direction="left-to-right" evidence="1">
        <dbReference type="Rhea" id="RHEA:13270"/>
    </physiologicalReaction>
</comment>
<dbReference type="EMBL" id="JARBHB010000014">
    <property type="protein sequence ID" value="KAJ8869052.1"/>
    <property type="molecule type" value="Genomic_DNA"/>
</dbReference>
<evidence type="ECO:0000313" key="10">
    <source>
        <dbReference type="Proteomes" id="UP001159363"/>
    </source>
</evidence>
<evidence type="ECO:0000256" key="5">
    <source>
        <dbReference type="ARBA" id="ARBA00022801"/>
    </source>
</evidence>
<evidence type="ECO:0000256" key="3">
    <source>
        <dbReference type="ARBA" id="ARBA00012658"/>
    </source>
</evidence>
<evidence type="ECO:0000256" key="7">
    <source>
        <dbReference type="SAM" id="MobiDB-lite"/>
    </source>
</evidence>
<name>A0ABQ9GC39_9NEOP</name>
<evidence type="ECO:0000256" key="2">
    <source>
        <dbReference type="ARBA" id="ARBA00005382"/>
    </source>
</evidence>
<protein>
    <recommendedName>
        <fullName evidence="3 6">Glucosylceramidase</fullName>
        <ecNumber evidence="3 6">3.2.1.45</ecNumber>
    </recommendedName>
</protein>
<keyword evidence="5 6" id="KW-0378">Hydrolase</keyword>
<keyword evidence="10" id="KW-1185">Reference proteome</keyword>
<dbReference type="InterPro" id="IPR033453">
    <property type="entry name" value="Glyco_hydro_30_TIM-barrel"/>
</dbReference>
<keyword evidence="6" id="KW-0326">Glycosidase</keyword>
<keyword evidence="4" id="KW-0732">Signal</keyword>
<sequence length="581" mass="64189">MLSNGVSENCDVVGLLPHADSHPTLPHQIETSDLKNYCRSGQTVCTSAQLQTVCTSAQLQTVCTSAQLQNDFTILAPVWAQKLILAKAVETGVRGLNVSSTARSFQKKQVAERSKEGGEGGGLSLACSKGLYHHSHGEISGNHGKLKSGWPGLDWNPGSAQRKSQWFPTAPPYSIPFIKKAQEVSPSKVKLFSAPWSAPDWMKNINTTTNASSLKKEYYQVFADYYIKFLDAYAAEGLTFWGLTPQNEPGQGLTYGKFNSMGWTPNQMLEFLLNNFCPSLKSHGYEDLKLMINDNQRSDVSEWLETWTALNNEVLRADEGEMRREWSSADIQGMGETEHPRENMLTSGIVQHDSQLGKSGRAHLREVGQQEFQQKLYKNETLREYASGMAVHWYTDQRTAASILTKAHEQYPDKFLLYTEACVKKNHNPTAVELGKWHKGVRYMSDIIEAMVRLLAFHHGELSSVPSGITPRFSHVGIVPDDAAGRFVSSGISHSPTLAFRCCSILTSLHPHRAAVAERLARSPPTKANRAQCPAGSSDSRKWESCRTIPLVGGSSRGSPVSPTPSFRRLSIFTSIALKGS</sequence>
<feature type="domain" description="Glycosyl hydrolase family 30 TIM-barrel" evidence="8">
    <location>
        <begin position="173"/>
        <end position="306"/>
    </location>
</feature>
<dbReference type="InterPro" id="IPR001139">
    <property type="entry name" value="Glyco_hydro_30"/>
</dbReference>
<evidence type="ECO:0000259" key="8">
    <source>
        <dbReference type="Pfam" id="PF02055"/>
    </source>
</evidence>
<proteinExistence type="inferred from homology"/>
<keyword evidence="6" id="KW-0746">Sphingolipid metabolism</keyword>
<feature type="region of interest" description="Disordered" evidence="7">
    <location>
        <begin position="520"/>
        <end position="541"/>
    </location>
</feature>
<dbReference type="InterPro" id="IPR017853">
    <property type="entry name" value="GH"/>
</dbReference>
<accession>A0ABQ9GC39</accession>